<protein>
    <submittedName>
        <fullName evidence="2">Uncharacterized protein</fullName>
    </submittedName>
</protein>
<keyword evidence="3" id="KW-1185">Reference proteome</keyword>
<name>A0A5N7B2K4_9EURO</name>
<dbReference type="AlphaFoldDB" id="A0A5N7B2K4"/>
<evidence type="ECO:0000313" key="3">
    <source>
        <dbReference type="Proteomes" id="UP000326198"/>
    </source>
</evidence>
<accession>A0A5N7B2K4</accession>
<dbReference type="Proteomes" id="UP000326198">
    <property type="component" value="Unassembled WGS sequence"/>
</dbReference>
<feature type="region of interest" description="Disordered" evidence="1">
    <location>
        <begin position="197"/>
        <end position="216"/>
    </location>
</feature>
<feature type="compositionally biased region" description="Low complexity" evidence="1">
    <location>
        <begin position="81"/>
        <end position="115"/>
    </location>
</feature>
<dbReference type="EMBL" id="ML736252">
    <property type="protein sequence ID" value="KAE8375816.1"/>
    <property type="molecule type" value="Genomic_DNA"/>
</dbReference>
<evidence type="ECO:0000313" key="2">
    <source>
        <dbReference type="EMBL" id="KAE8375816.1"/>
    </source>
</evidence>
<gene>
    <name evidence="2" type="ORF">BDV26DRAFT_294630</name>
</gene>
<organism evidence="2 3">
    <name type="scientific">Aspergillus bertholletiae</name>
    <dbReference type="NCBI Taxonomy" id="1226010"/>
    <lineage>
        <taxon>Eukaryota</taxon>
        <taxon>Fungi</taxon>
        <taxon>Dikarya</taxon>
        <taxon>Ascomycota</taxon>
        <taxon>Pezizomycotina</taxon>
        <taxon>Eurotiomycetes</taxon>
        <taxon>Eurotiomycetidae</taxon>
        <taxon>Eurotiales</taxon>
        <taxon>Aspergillaceae</taxon>
        <taxon>Aspergillus</taxon>
        <taxon>Aspergillus subgen. Circumdati</taxon>
    </lineage>
</organism>
<proteinExistence type="predicted"/>
<reference evidence="2 3" key="1">
    <citation type="submission" date="2019-04" db="EMBL/GenBank/DDBJ databases">
        <title>Friends and foes A comparative genomics studyof 23 Aspergillus species from section Flavi.</title>
        <authorList>
            <consortium name="DOE Joint Genome Institute"/>
            <person name="Kjaerbolling I."/>
            <person name="Vesth T."/>
            <person name="Frisvad J.C."/>
            <person name="Nybo J.L."/>
            <person name="Theobald S."/>
            <person name="Kildgaard S."/>
            <person name="Isbrandt T."/>
            <person name="Kuo A."/>
            <person name="Sato A."/>
            <person name="Lyhne E.K."/>
            <person name="Kogle M.E."/>
            <person name="Wiebenga A."/>
            <person name="Kun R.S."/>
            <person name="Lubbers R.J."/>
            <person name="Makela M.R."/>
            <person name="Barry K."/>
            <person name="Chovatia M."/>
            <person name="Clum A."/>
            <person name="Daum C."/>
            <person name="Haridas S."/>
            <person name="He G."/>
            <person name="LaButti K."/>
            <person name="Lipzen A."/>
            <person name="Mondo S."/>
            <person name="Riley R."/>
            <person name="Salamov A."/>
            <person name="Simmons B.A."/>
            <person name="Magnuson J.K."/>
            <person name="Henrissat B."/>
            <person name="Mortensen U.H."/>
            <person name="Larsen T.O."/>
            <person name="Devries R.P."/>
            <person name="Grigoriev I.V."/>
            <person name="Machida M."/>
            <person name="Baker S.E."/>
            <person name="Andersen M.R."/>
        </authorList>
    </citation>
    <scope>NUCLEOTIDE SEQUENCE [LARGE SCALE GENOMIC DNA]</scope>
    <source>
        <strain evidence="2 3">IBT 29228</strain>
    </source>
</reference>
<feature type="compositionally biased region" description="Basic residues" evidence="1">
    <location>
        <begin position="123"/>
        <end position="132"/>
    </location>
</feature>
<sequence>MASFGEGPVVFYPGHGLVPTVGATTRAGRRPQDTGSGKTHRAKRSTEVSECNKQPRPSPPRGPRGYRGGNDHPTKGYNKIQKQGPCQPQGPQEQKFTPGRSRRSPGPQGQGPQRGANNAPRHPGQRRGRKPRVSRDGDTIMYDAPVLNVQPVRQPGISIPHPPPQEDVVMRDAFTLTPRVEDLLAALTIAAPQFATSTGEELHDTEMPDAPPPDFF</sequence>
<feature type="region of interest" description="Disordered" evidence="1">
    <location>
        <begin position="1"/>
        <end position="142"/>
    </location>
</feature>
<evidence type="ECO:0000256" key="1">
    <source>
        <dbReference type="SAM" id="MobiDB-lite"/>
    </source>
</evidence>
<dbReference type="OrthoDB" id="4507145at2759"/>